<dbReference type="PANTHER" id="PTHR46663">
    <property type="entry name" value="DIGUANYLATE CYCLASE DGCT-RELATED"/>
    <property type="match status" value="1"/>
</dbReference>
<evidence type="ECO:0000256" key="1">
    <source>
        <dbReference type="SAM" id="Phobius"/>
    </source>
</evidence>
<dbReference type="GO" id="GO:0016020">
    <property type="term" value="C:membrane"/>
    <property type="evidence" value="ECO:0007669"/>
    <property type="project" value="InterPro"/>
</dbReference>
<dbReference type="STRING" id="29495.EA26_07090"/>
<organism evidence="4 5">
    <name type="scientific">Vibrio navarrensis</name>
    <dbReference type="NCBI Taxonomy" id="29495"/>
    <lineage>
        <taxon>Bacteria</taxon>
        <taxon>Pseudomonadati</taxon>
        <taxon>Pseudomonadota</taxon>
        <taxon>Gammaproteobacteria</taxon>
        <taxon>Vibrionales</taxon>
        <taxon>Vibrionaceae</taxon>
        <taxon>Vibrio</taxon>
    </lineage>
</organism>
<dbReference type="SMART" id="SM00267">
    <property type="entry name" value="GGDEF"/>
    <property type="match status" value="1"/>
</dbReference>
<name>A0A099LSJ5_9VIBR</name>
<dbReference type="Gene3D" id="3.30.70.270">
    <property type="match status" value="1"/>
</dbReference>
<dbReference type="PANTHER" id="PTHR46663:SF2">
    <property type="entry name" value="GGDEF DOMAIN-CONTAINING PROTEIN"/>
    <property type="match status" value="1"/>
</dbReference>
<feature type="domain" description="GGDEF" evidence="3">
    <location>
        <begin position="293"/>
        <end position="424"/>
    </location>
</feature>
<dbReference type="Gene3D" id="6.10.340.10">
    <property type="match status" value="1"/>
</dbReference>
<feature type="domain" description="HAMP" evidence="2">
    <location>
        <begin position="183"/>
        <end position="236"/>
    </location>
</feature>
<dbReference type="EMBL" id="JMCG01000001">
    <property type="protein sequence ID" value="KGK11080.1"/>
    <property type="molecule type" value="Genomic_DNA"/>
</dbReference>
<reference evidence="4 5" key="1">
    <citation type="submission" date="2014-04" db="EMBL/GenBank/DDBJ databases">
        <title>Genome sequencing of Vibrio navarrensis strains.</title>
        <authorList>
            <person name="Gladney L.M."/>
            <person name="Katz L.S."/>
            <person name="Marino-Ramirez L."/>
            <person name="Jordan I.K."/>
        </authorList>
    </citation>
    <scope>NUCLEOTIDE SEQUENCE [LARGE SCALE GENOMIC DNA]</scope>
    <source>
        <strain evidence="4 5">ATCC 51183</strain>
    </source>
</reference>
<dbReference type="InterPro" id="IPR052163">
    <property type="entry name" value="DGC-Regulatory_Protein"/>
</dbReference>
<dbReference type="InterPro" id="IPR029787">
    <property type="entry name" value="Nucleotide_cyclase"/>
</dbReference>
<dbReference type="InterPro" id="IPR000160">
    <property type="entry name" value="GGDEF_dom"/>
</dbReference>
<evidence type="ECO:0000259" key="3">
    <source>
        <dbReference type="PROSITE" id="PS50887"/>
    </source>
</evidence>
<dbReference type="PROSITE" id="PS50885">
    <property type="entry name" value="HAMP"/>
    <property type="match status" value="1"/>
</dbReference>
<accession>A0A099LSJ5</accession>
<gene>
    <name evidence="4" type="ORF">EA26_07090</name>
</gene>
<dbReference type="GeneID" id="43682961"/>
<evidence type="ECO:0000259" key="2">
    <source>
        <dbReference type="PROSITE" id="PS50885"/>
    </source>
</evidence>
<dbReference type="Proteomes" id="UP000029994">
    <property type="component" value="Unassembled WGS sequence"/>
</dbReference>
<sequence>MTLGSFSYKLTLLFFSTVLLVGVVTHSLWNVIEEQKNIENEMEIITQAQFNLELLRNQLSLYLQYKDEESFTQLTLAQNKMTEQIHNTKRFQKVMTNLERMNNTLERLLLHEKNLAGANQQAKELLHSRYNMIVQSMDEELSALQRNVLEERLNKLRQAVFTSGFSLAFFTLLISSVTYLMLKRFRKGFKVLRLGLDEMRSGNMESRITSTELDEEFAVMANCFNSMKDSLQQSTVTREHLEQEVLRQTAELREQKEQLVYLSEKDPLTGLNNRRAFMAAVENATAKANRTGLKMALLFIDLNKFKEINGTFGHYAGDEILRQVARRMEVCFRNTDILERIGGDEFVVCLDLLKDYNGVLPKAEKFARMVSEPIDFNGEKLHVYPSIGISFYPDQTRSINHLVKLADEDMYRAKNSESVLIWSSYLFPEEKQIS</sequence>
<dbReference type="PROSITE" id="PS50887">
    <property type="entry name" value="GGDEF"/>
    <property type="match status" value="1"/>
</dbReference>
<dbReference type="NCBIfam" id="TIGR00254">
    <property type="entry name" value="GGDEF"/>
    <property type="match status" value="1"/>
</dbReference>
<comment type="caution">
    <text evidence="4">The sequence shown here is derived from an EMBL/GenBank/DDBJ whole genome shotgun (WGS) entry which is preliminary data.</text>
</comment>
<dbReference type="RefSeq" id="WP_039426061.1">
    <property type="nucleotide sequence ID" value="NZ_CP061845.1"/>
</dbReference>
<keyword evidence="5" id="KW-1185">Reference proteome</keyword>
<keyword evidence="1" id="KW-0472">Membrane</keyword>
<keyword evidence="1" id="KW-0812">Transmembrane</keyword>
<dbReference type="GO" id="GO:0007165">
    <property type="term" value="P:signal transduction"/>
    <property type="evidence" value="ECO:0007669"/>
    <property type="project" value="InterPro"/>
</dbReference>
<keyword evidence="1" id="KW-1133">Transmembrane helix</keyword>
<dbReference type="InterPro" id="IPR043128">
    <property type="entry name" value="Rev_trsase/Diguanyl_cyclase"/>
</dbReference>
<dbReference type="SUPFAM" id="SSF55073">
    <property type="entry name" value="Nucleotide cyclase"/>
    <property type="match status" value="1"/>
</dbReference>
<dbReference type="InterPro" id="IPR003660">
    <property type="entry name" value="HAMP_dom"/>
</dbReference>
<protein>
    <submittedName>
        <fullName evidence="4">Diguanylate cyclase</fullName>
    </submittedName>
</protein>
<evidence type="ECO:0000313" key="4">
    <source>
        <dbReference type="EMBL" id="KGK11080.1"/>
    </source>
</evidence>
<dbReference type="eggNOG" id="COG2199">
    <property type="taxonomic scope" value="Bacteria"/>
</dbReference>
<dbReference type="Pfam" id="PF00990">
    <property type="entry name" value="GGDEF"/>
    <property type="match status" value="1"/>
</dbReference>
<feature type="transmembrane region" description="Helical" evidence="1">
    <location>
        <begin position="159"/>
        <end position="182"/>
    </location>
</feature>
<dbReference type="CDD" id="cd01949">
    <property type="entry name" value="GGDEF"/>
    <property type="match status" value="1"/>
</dbReference>
<evidence type="ECO:0000313" key="5">
    <source>
        <dbReference type="Proteomes" id="UP000029994"/>
    </source>
</evidence>
<proteinExistence type="predicted"/>
<dbReference type="AlphaFoldDB" id="A0A099LSJ5"/>